<accession>A0A6V7NXX5</accession>
<sequence>MYGRLPAISGPVGPTRGFVANFRDFCPPPLRCPTARSFSLHVVPLPPAASSLSPPSDLLAEIRRGSRVACTGGPTRGFVADSRLLKFALAATMPTVDLCYLRLLHEIAEKLQLGIPRCKVTINLDGQFVAYVDLCIPSDEPIVGVTRCWGSSSDIAGIAEQDAARAAIHQLKALFEKYDKVNWELAILQERFNSEVGKKNEFLAERLNIRAAIEECHSVINHLGSGPSSLTVEPSDSGSPPMP</sequence>
<proteinExistence type="predicted"/>
<reference evidence="1" key="1">
    <citation type="submission" date="2020-07" db="EMBL/GenBank/DDBJ databases">
        <authorList>
            <person name="Lin J."/>
        </authorList>
    </citation>
    <scope>NUCLEOTIDE SEQUENCE</scope>
</reference>
<dbReference type="AlphaFoldDB" id="A0A6V7NXX5"/>
<evidence type="ECO:0000313" key="1">
    <source>
        <dbReference type="EMBL" id="CAD1823409.1"/>
    </source>
</evidence>
<protein>
    <submittedName>
        <fullName evidence="1">Uncharacterized protein</fullName>
    </submittedName>
</protein>
<organism evidence="1">
    <name type="scientific">Ananas comosus var. bracteatus</name>
    <name type="common">red pineapple</name>
    <dbReference type="NCBI Taxonomy" id="296719"/>
    <lineage>
        <taxon>Eukaryota</taxon>
        <taxon>Viridiplantae</taxon>
        <taxon>Streptophyta</taxon>
        <taxon>Embryophyta</taxon>
        <taxon>Tracheophyta</taxon>
        <taxon>Spermatophyta</taxon>
        <taxon>Magnoliopsida</taxon>
        <taxon>Liliopsida</taxon>
        <taxon>Poales</taxon>
        <taxon>Bromeliaceae</taxon>
        <taxon>Bromelioideae</taxon>
        <taxon>Ananas</taxon>
    </lineage>
</organism>
<gene>
    <name evidence="1" type="ORF">CB5_LOCUS6620</name>
</gene>
<dbReference type="EMBL" id="LR862143">
    <property type="protein sequence ID" value="CAD1823409.1"/>
    <property type="molecule type" value="Genomic_DNA"/>
</dbReference>
<name>A0A6V7NXX5_ANACO</name>